<feature type="compositionally biased region" description="Polar residues" evidence="2">
    <location>
        <begin position="1"/>
        <end position="19"/>
    </location>
</feature>
<evidence type="ECO:0000256" key="1">
    <source>
        <dbReference type="SAM" id="Coils"/>
    </source>
</evidence>
<dbReference type="STRING" id="44941.A0A397UV61"/>
<accession>A0A397UV61</accession>
<evidence type="ECO:0000256" key="2">
    <source>
        <dbReference type="SAM" id="MobiDB-lite"/>
    </source>
</evidence>
<name>A0A397UV61_9GLOM</name>
<organism evidence="3 4">
    <name type="scientific">Gigaspora rosea</name>
    <dbReference type="NCBI Taxonomy" id="44941"/>
    <lineage>
        <taxon>Eukaryota</taxon>
        <taxon>Fungi</taxon>
        <taxon>Fungi incertae sedis</taxon>
        <taxon>Mucoromycota</taxon>
        <taxon>Glomeromycotina</taxon>
        <taxon>Glomeromycetes</taxon>
        <taxon>Diversisporales</taxon>
        <taxon>Gigasporaceae</taxon>
        <taxon>Gigaspora</taxon>
    </lineage>
</organism>
<gene>
    <name evidence="3" type="ORF">C2G38_1728950</name>
</gene>
<reference evidence="3 4" key="1">
    <citation type="submission" date="2018-06" db="EMBL/GenBank/DDBJ databases">
        <title>Comparative genomics reveals the genomic features of Rhizophagus irregularis, R. cerebriforme, R. diaphanum and Gigaspora rosea, and their symbiotic lifestyle signature.</title>
        <authorList>
            <person name="Morin E."/>
            <person name="San Clemente H."/>
            <person name="Chen E.C.H."/>
            <person name="De La Providencia I."/>
            <person name="Hainaut M."/>
            <person name="Kuo A."/>
            <person name="Kohler A."/>
            <person name="Murat C."/>
            <person name="Tang N."/>
            <person name="Roy S."/>
            <person name="Loubradou J."/>
            <person name="Henrissat B."/>
            <person name="Grigoriev I.V."/>
            <person name="Corradi N."/>
            <person name="Roux C."/>
            <person name="Martin F.M."/>
        </authorList>
    </citation>
    <scope>NUCLEOTIDE SEQUENCE [LARGE SCALE GENOMIC DNA]</scope>
    <source>
        <strain evidence="3 4">DAOM 194757</strain>
    </source>
</reference>
<dbReference type="AlphaFoldDB" id="A0A397UV61"/>
<evidence type="ECO:0000313" key="4">
    <source>
        <dbReference type="Proteomes" id="UP000266673"/>
    </source>
</evidence>
<comment type="caution">
    <text evidence="3">The sequence shown here is derived from an EMBL/GenBank/DDBJ whole genome shotgun (WGS) entry which is preliminary data.</text>
</comment>
<evidence type="ECO:0000313" key="3">
    <source>
        <dbReference type="EMBL" id="RIB13491.1"/>
    </source>
</evidence>
<dbReference type="EMBL" id="QKWP01000919">
    <property type="protein sequence ID" value="RIB13491.1"/>
    <property type="molecule type" value="Genomic_DNA"/>
</dbReference>
<keyword evidence="1" id="KW-0175">Coiled coil</keyword>
<feature type="compositionally biased region" description="Basic and acidic residues" evidence="2">
    <location>
        <begin position="21"/>
        <end position="32"/>
    </location>
</feature>
<sequence length="190" mass="22066">MSSNNYYDSPSGVLGSSFSKPHYDTSDDHEMSFEGSGGFDEVSSLIPQTTDDPAVQLSRLYRHTVDLTKRLKESERHLASVARQHEDRIEELQHKLEETKADLVAKKREIQDHKNKEKTNLHQIAALEGEVQRIGKDLSGQMQLYHQLKRQYEEQREEAEKLKDLVKIKEEELHSTQRNLNYMSSEEKKV</sequence>
<dbReference type="OrthoDB" id="432685at2759"/>
<feature type="coiled-coil region" evidence="1">
    <location>
        <begin position="82"/>
        <end position="179"/>
    </location>
</feature>
<proteinExistence type="predicted"/>
<dbReference type="Proteomes" id="UP000266673">
    <property type="component" value="Unassembled WGS sequence"/>
</dbReference>
<protein>
    <submittedName>
        <fullName evidence="3">Uncharacterized protein</fullName>
    </submittedName>
</protein>
<keyword evidence="4" id="KW-1185">Reference proteome</keyword>
<feature type="region of interest" description="Disordered" evidence="2">
    <location>
        <begin position="1"/>
        <end position="53"/>
    </location>
</feature>